<dbReference type="CDD" id="cd04301">
    <property type="entry name" value="NAT_SF"/>
    <property type="match status" value="1"/>
</dbReference>
<feature type="domain" description="N-acetyltransferase" evidence="1">
    <location>
        <begin position="3"/>
        <end position="126"/>
    </location>
</feature>
<keyword evidence="2" id="KW-0012">Acyltransferase</keyword>
<gene>
    <name evidence="2" type="ORF">ACFQU8_13390</name>
</gene>
<dbReference type="InterPro" id="IPR000182">
    <property type="entry name" value="GNAT_dom"/>
</dbReference>
<dbReference type="PROSITE" id="PS51186">
    <property type="entry name" value="GNAT"/>
    <property type="match status" value="1"/>
</dbReference>
<evidence type="ECO:0000259" key="1">
    <source>
        <dbReference type="PROSITE" id="PS51186"/>
    </source>
</evidence>
<comment type="caution">
    <text evidence="2">The sequence shown here is derived from an EMBL/GenBank/DDBJ whole genome shotgun (WGS) entry which is preliminary data.</text>
</comment>
<dbReference type="EMBL" id="JBHTGR010000057">
    <property type="protein sequence ID" value="MFC7748179.1"/>
    <property type="molecule type" value="Genomic_DNA"/>
</dbReference>
<keyword evidence="2" id="KW-0808">Transferase</keyword>
<sequence>MLIRYKKNYEKIAMGLLSFMPEGKDVKKLQQTIKEYETNPNWYLFLWKEEDVLGAIGVRVENDLNAVVQHVSVNPSHRNSGIGQKMVKEIETMFDNNYAVCADELTKSFLNKCIDENELQQHDDKQ</sequence>
<evidence type="ECO:0000313" key="3">
    <source>
        <dbReference type="Proteomes" id="UP001596620"/>
    </source>
</evidence>
<reference evidence="3" key="1">
    <citation type="journal article" date="2019" name="Int. J. Syst. Evol. Microbiol.">
        <title>The Global Catalogue of Microorganisms (GCM) 10K type strain sequencing project: providing services to taxonomists for standard genome sequencing and annotation.</title>
        <authorList>
            <consortium name="The Broad Institute Genomics Platform"/>
            <consortium name="The Broad Institute Genome Sequencing Center for Infectious Disease"/>
            <person name="Wu L."/>
            <person name="Ma J."/>
        </authorList>
    </citation>
    <scope>NUCLEOTIDE SEQUENCE [LARGE SCALE GENOMIC DNA]</scope>
    <source>
        <strain evidence="3">JCM 30234</strain>
    </source>
</reference>
<dbReference type="SUPFAM" id="SSF55729">
    <property type="entry name" value="Acyl-CoA N-acyltransferases (Nat)"/>
    <property type="match status" value="1"/>
</dbReference>
<dbReference type="GO" id="GO:0016746">
    <property type="term" value="F:acyltransferase activity"/>
    <property type="evidence" value="ECO:0007669"/>
    <property type="project" value="UniProtKB-KW"/>
</dbReference>
<organism evidence="2 3">
    <name type="scientific">Lentibacillus kimchii</name>
    <dbReference type="NCBI Taxonomy" id="1542911"/>
    <lineage>
        <taxon>Bacteria</taxon>
        <taxon>Bacillati</taxon>
        <taxon>Bacillota</taxon>
        <taxon>Bacilli</taxon>
        <taxon>Bacillales</taxon>
        <taxon>Bacillaceae</taxon>
        <taxon>Lentibacillus</taxon>
    </lineage>
</organism>
<dbReference type="EC" id="2.3.1.-" evidence="2"/>
<dbReference type="InterPro" id="IPR016181">
    <property type="entry name" value="Acyl_CoA_acyltransferase"/>
</dbReference>
<proteinExistence type="predicted"/>
<keyword evidence="3" id="KW-1185">Reference proteome</keyword>
<name>A0ABW2V063_9BACI</name>
<evidence type="ECO:0000313" key="2">
    <source>
        <dbReference type="EMBL" id="MFC7748179.1"/>
    </source>
</evidence>
<accession>A0ABW2V063</accession>
<protein>
    <submittedName>
        <fullName evidence="2">GNAT family N-acetyltransferase</fullName>
        <ecNumber evidence="2">2.3.1.-</ecNumber>
    </submittedName>
</protein>
<dbReference type="Proteomes" id="UP001596620">
    <property type="component" value="Unassembled WGS sequence"/>
</dbReference>
<dbReference type="Pfam" id="PF00583">
    <property type="entry name" value="Acetyltransf_1"/>
    <property type="match status" value="1"/>
</dbReference>
<dbReference type="RefSeq" id="WP_382361260.1">
    <property type="nucleotide sequence ID" value="NZ_JBHTGR010000057.1"/>
</dbReference>
<dbReference type="Gene3D" id="3.40.630.30">
    <property type="match status" value="1"/>
</dbReference>